<dbReference type="SUPFAM" id="SSF56235">
    <property type="entry name" value="N-terminal nucleophile aminohydrolases (Ntn hydrolases)"/>
    <property type="match status" value="1"/>
</dbReference>
<sequence>MKFILCNAVSANGIDEWVERLLGGMHRHDVLEGCLRQIEQDEQVDSVGYGGIPNLLGQTELDASFMNGDDRAVGAVAAVTNFLPVRIARRLMEKGPHALLVGDGAERFARDCGLADEATLSPAQYRQWERRIKPRLNRYGSAPLIDLVARSAAPAADAFDTVVMVVSDGQGISCASSTSGWPWKHPGRLGDAPIPGAGFYVDSRYGWCGCTHTGEMAMRAGTARYVVSQLEFGRTVGDAVENAIADLAALSGGLLGGLTVHAVDREGNARAVALNVPGPSRYWYWREGVPCAEHRTADAV</sequence>
<dbReference type="Proteomes" id="UP000319949">
    <property type="component" value="Unassembled WGS sequence"/>
</dbReference>
<organism evidence="4 5">
    <name type="scientific">Bradyrhizobium stylosanthis</name>
    <dbReference type="NCBI Taxonomy" id="1803665"/>
    <lineage>
        <taxon>Bacteria</taxon>
        <taxon>Pseudomonadati</taxon>
        <taxon>Pseudomonadota</taxon>
        <taxon>Alphaproteobacteria</taxon>
        <taxon>Hyphomicrobiales</taxon>
        <taxon>Nitrobacteraceae</taxon>
        <taxon>Bradyrhizobium</taxon>
    </lineage>
</organism>
<feature type="binding site" evidence="2">
    <location>
        <begin position="188"/>
        <end position="191"/>
    </location>
    <ligand>
        <name>substrate</name>
    </ligand>
</feature>
<dbReference type="GO" id="GO:0016811">
    <property type="term" value="F:hydrolase activity, acting on carbon-nitrogen (but not peptide) bonds, in linear amides"/>
    <property type="evidence" value="ECO:0007669"/>
    <property type="project" value="UniProtKB-ARBA"/>
</dbReference>
<accession>A0A560DPU7</accession>
<name>A0A560DPU7_9BRAD</name>
<evidence type="ECO:0000256" key="3">
    <source>
        <dbReference type="PIRSR" id="PIRSR600246-3"/>
    </source>
</evidence>
<protein>
    <submittedName>
        <fullName evidence="4">L-asparaginase</fullName>
    </submittedName>
</protein>
<evidence type="ECO:0000313" key="4">
    <source>
        <dbReference type="EMBL" id="TWA99153.1"/>
    </source>
</evidence>
<feature type="site" description="Cleavage; by autolysis" evidence="3">
    <location>
        <begin position="160"/>
        <end position="161"/>
    </location>
</feature>
<feature type="active site" description="Nucleophile" evidence="1">
    <location>
        <position position="161"/>
    </location>
</feature>
<feature type="binding site" evidence="2">
    <location>
        <begin position="211"/>
        <end position="214"/>
    </location>
    <ligand>
        <name>substrate</name>
    </ligand>
</feature>
<dbReference type="InterPro" id="IPR029055">
    <property type="entry name" value="Ntn_hydrolases_N"/>
</dbReference>
<dbReference type="PANTHER" id="PTHR10188">
    <property type="entry name" value="L-ASPARAGINASE"/>
    <property type="match status" value="1"/>
</dbReference>
<evidence type="ECO:0000256" key="2">
    <source>
        <dbReference type="PIRSR" id="PIRSR600246-2"/>
    </source>
</evidence>
<dbReference type="InterPro" id="IPR000246">
    <property type="entry name" value="Peptidase_T2"/>
</dbReference>
<dbReference type="OrthoDB" id="9780217at2"/>
<keyword evidence="5" id="KW-1185">Reference proteome</keyword>
<proteinExistence type="predicted"/>
<dbReference type="Pfam" id="PF01112">
    <property type="entry name" value="Asparaginase_2"/>
    <property type="match status" value="1"/>
</dbReference>
<evidence type="ECO:0000313" key="5">
    <source>
        <dbReference type="Proteomes" id="UP000319949"/>
    </source>
</evidence>
<dbReference type="AlphaFoldDB" id="A0A560DPU7"/>
<dbReference type="RefSeq" id="WP_145662751.1">
    <property type="nucleotide sequence ID" value="NZ_VITK01000004.1"/>
</dbReference>
<dbReference type="EMBL" id="VITK01000004">
    <property type="protein sequence ID" value="TWA99153.1"/>
    <property type="molecule type" value="Genomic_DNA"/>
</dbReference>
<evidence type="ECO:0000256" key="1">
    <source>
        <dbReference type="PIRSR" id="PIRSR600246-1"/>
    </source>
</evidence>
<reference evidence="4 5" key="1">
    <citation type="submission" date="2019-06" db="EMBL/GenBank/DDBJ databases">
        <title>Genomic Encyclopedia of Type Strains, Phase IV (KMG-V): Genome sequencing to study the core and pangenomes of soil and plant-associated prokaryotes.</title>
        <authorList>
            <person name="Whitman W."/>
        </authorList>
    </citation>
    <scope>NUCLEOTIDE SEQUENCE [LARGE SCALE GENOMIC DNA]</scope>
    <source>
        <strain evidence="4 5">BR 510</strain>
    </source>
</reference>
<comment type="caution">
    <text evidence="4">The sequence shown here is derived from an EMBL/GenBank/DDBJ whole genome shotgun (WGS) entry which is preliminary data.</text>
</comment>
<dbReference type="GO" id="GO:0005737">
    <property type="term" value="C:cytoplasm"/>
    <property type="evidence" value="ECO:0007669"/>
    <property type="project" value="TreeGrafter"/>
</dbReference>
<dbReference type="PANTHER" id="PTHR10188:SF6">
    <property type="entry name" value="N(4)-(BETA-N-ACETYLGLUCOSAMINYL)-L-ASPARAGINASE"/>
    <property type="match status" value="1"/>
</dbReference>
<gene>
    <name evidence="4" type="ORF">FBZ96_104121</name>
</gene>
<dbReference type="Gene3D" id="3.60.20.30">
    <property type="entry name" value="(Glycosyl)asparaginase"/>
    <property type="match status" value="1"/>
</dbReference>